<dbReference type="Proteomes" id="UP000813824">
    <property type="component" value="Unassembled WGS sequence"/>
</dbReference>
<dbReference type="FunFam" id="3.30.230.10:FF:000002">
    <property type="entry name" value="30S ribosomal protein S5"/>
    <property type="match status" value="1"/>
</dbReference>
<evidence type="ECO:0000313" key="13">
    <source>
        <dbReference type="Proteomes" id="UP000813824"/>
    </source>
</evidence>
<dbReference type="OrthoDB" id="309483at2759"/>
<dbReference type="AlphaFoldDB" id="A0A8K0UTQ0"/>
<keyword evidence="13" id="KW-1185">Reference proteome</keyword>
<dbReference type="InterPro" id="IPR005324">
    <property type="entry name" value="Ribosomal_uS5_C"/>
</dbReference>
<reference evidence="12" key="1">
    <citation type="journal article" date="2021" name="New Phytol.">
        <title>Evolutionary innovations through gain and loss of genes in the ectomycorrhizal Boletales.</title>
        <authorList>
            <person name="Wu G."/>
            <person name="Miyauchi S."/>
            <person name="Morin E."/>
            <person name="Kuo A."/>
            <person name="Drula E."/>
            <person name="Varga T."/>
            <person name="Kohler A."/>
            <person name="Feng B."/>
            <person name="Cao Y."/>
            <person name="Lipzen A."/>
            <person name="Daum C."/>
            <person name="Hundley H."/>
            <person name="Pangilinan J."/>
            <person name="Johnson J."/>
            <person name="Barry K."/>
            <person name="LaButti K."/>
            <person name="Ng V."/>
            <person name="Ahrendt S."/>
            <person name="Min B."/>
            <person name="Choi I.G."/>
            <person name="Park H."/>
            <person name="Plett J.M."/>
            <person name="Magnuson J."/>
            <person name="Spatafora J.W."/>
            <person name="Nagy L.G."/>
            <person name="Henrissat B."/>
            <person name="Grigoriev I.V."/>
            <person name="Yang Z.L."/>
            <person name="Xu J."/>
            <person name="Martin F.M."/>
        </authorList>
    </citation>
    <scope>NUCLEOTIDE SEQUENCE</scope>
    <source>
        <strain evidence="12">KKN 215</strain>
    </source>
</reference>
<dbReference type="EMBL" id="JAEVFJ010000008">
    <property type="protein sequence ID" value="KAH8103092.1"/>
    <property type="molecule type" value="Genomic_DNA"/>
</dbReference>
<evidence type="ECO:0000256" key="2">
    <source>
        <dbReference type="ARBA" id="ARBA00008945"/>
    </source>
</evidence>
<proteinExistence type="inferred from homology"/>
<dbReference type="InterPro" id="IPR014721">
    <property type="entry name" value="Ribsml_uS5_D2-typ_fold_subgr"/>
</dbReference>
<dbReference type="Gene3D" id="3.30.160.20">
    <property type="match status" value="1"/>
</dbReference>
<feature type="compositionally biased region" description="Polar residues" evidence="10">
    <location>
        <begin position="42"/>
        <end position="56"/>
    </location>
</feature>
<dbReference type="SUPFAM" id="SSF54768">
    <property type="entry name" value="dsRNA-binding domain-like"/>
    <property type="match status" value="1"/>
</dbReference>
<feature type="region of interest" description="Disordered" evidence="10">
    <location>
        <begin position="291"/>
        <end position="328"/>
    </location>
</feature>
<sequence>MHKLTRQVSWASPSVLRFARQSTSIRLSSSSSTQSPQTPTSNLFAPNSNASTAKTSKTGRETKSRKPFPNLMIPDPLMDLHQSVTVPPARGSKHTSKVIVRNDPSMFNAYHDVLAATDPESYEPPAEETDGDQGASPSRYLSPEEIRGLHIYPLLTRFVTQQTGKGKVSRTAYLVVVGNGDGLVGFGEAKGHDRTEVMRKAQENAIRNMDYVDLFEKRTLWTEMDAKLGATRIILRPRPVGFGLAVNPYIHQVFKAAGVKDASAKVWGSRNPYQVIRLLVKMLHPGTAPLQMGNGIGGSGRRLESGRGMRGKADIQRERGRKLVNSYT</sequence>
<gene>
    <name evidence="12" type="ORF">BXZ70DRAFT_771665</name>
</gene>
<evidence type="ECO:0000256" key="5">
    <source>
        <dbReference type="ARBA" id="ARBA00023274"/>
    </source>
</evidence>
<feature type="region of interest" description="Disordered" evidence="10">
    <location>
        <begin position="119"/>
        <end position="140"/>
    </location>
</feature>
<dbReference type="Pfam" id="PF03719">
    <property type="entry name" value="Ribosomal_S5_C"/>
    <property type="match status" value="1"/>
</dbReference>
<organism evidence="12 13">
    <name type="scientific">Cristinia sonorae</name>
    <dbReference type="NCBI Taxonomy" id="1940300"/>
    <lineage>
        <taxon>Eukaryota</taxon>
        <taxon>Fungi</taxon>
        <taxon>Dikarya</taxon>
        <taxon>Basidiomycota</taxon>
        <taxon>Agaricomycotina</taxon>
        <taxon>Agaricomycetes</taxon>
        <taxon>Agaricomycetidae</taxon>
        <taxon>Agaricales</taxon>
        <taxon>Pleurotineae</taxon>
        <taxon>Stephanosporaceae</taxon>
        <taxon>Cristinia</taxon>
    </lineage>
</organism>
<dbReference type="PANTHER" id="PTHR48277:SF1">
    <property type="entry name" value="MITOCHONDRIAL RIBOSOMAL PROTEIN S5"/>
    <property type="match status" value="1"/>
</dbReference>
<dbReference type="SUPFAM" id="SSF54211">
    <property type="entry name" value="Ribosomal protein S5 domain 2-like"/>
    <property type="match status" value="1"/>
</dbReference>
<dbReference type="GO" id="GO:0005743">
    <property type="term" value="C:mitochondrial inner membrane"/>
    <property type="evidence" value="ECO:0007669"/>
    <property type="project" value="UniProtKB-ARBA"/>
</dbReference>
<dbReference type="FunFam" id="3.30.160.20:FF:000022">
    <property type="entry name" value="28S ribosomal protein S5, mitochondrial"/>
    <property type="match status" value="1"/>
</dbReference>
<evidence type="ECO:0000256" key="10">
    <source>
        <dbReference type="SAM" id="MobiDB-lite"/>
    </source>
</evidence>
<evidence type="ECO:0000256" key="1">
    <source>
        <dbReference type="ARBA" id="ARBA00004173"/>
    </source>
</evidence>
<accession>A0A8K0UTQ0</accession>
<evidence type="ECO:0000256" key="3">
    <source>
        <dbReference type="ARBA" id="ARBA00022980"/>
    </source>
</evidence>
<comment type="similarity">
    <text evidence="2 9">Belongs to the universal ribosomal protein uS5 family.</text>
</comment>
<dbReference type="InterPro" id="IPR013810">
    <property type="entry name" value="Ribosomal_uS5_N"/>
</dbReference>
<feature type="region of interest" description="Disordered" evidence="10">
    <location>
        <begin position="25"/>
        <end position="72"/>
    </location>
</feature>
<evidence type="ECO:0000256" key="9">
    <source>
        <dbReference type="RuleBase" id="RU003823"/>
    </source>
</evidence>
<dbReference type="GO" id="GO:0003723">
    <property type="term" value="F:RNA binding"/>
    <property type="evidence" value="ECO:0007669"/>
    <property type="project" value="InterPro"/>
</dbReference>
<comment type="caution">
    <text evidence="12">The sequence shown here is derived from an EMBL/GenBank/DDBJ whole genome shotgun (WGS) entry which is preliminary data.</text>
</comment>
<evidence type="ECO:0000256" key="8">
    <source>
        <dbReference type="PROSITE-ProRule" id="PRU00268"/>
    </source>
</evidence>
<keyword evidence="4" id="KW-0496">Mitochondrion</keyword>
<feature type="compositionally biased region" description="Low complexity" evidence="10">
    <location>
        <begin position="25"/>
        <end position="41"/>
    </location>
</feature>
<protein>
    <recommendedName>
        <fullName evidence="6">Small ribosomal subunit protein uS5m</fullName>
    </recommendedName>
    <alternativeName>
        <fullName evidence="7">28S ribosomal protein S5, mitochondrial</fullName>
    </alternativeName>
</protein>
<dbReference type="Gene3D" id="3.30.230.10">
    <property type="match status" value="1"/>
</dbReference>
<dbReference type="GO" id="GO:0003735">
    <property type="term" value="F:structural constituent of ribosome"/>
    <property type="evidence" value="ECO:0007669"/>
    <property type="project" value="UniProtKB-UniRule"/>
</dbReference>
<evidence type="ECO:0000259" key="11">
    <source>
        <dbReference type="PROSITE" id="PS50881"/>
    </source>
</evidence>
<evidence type="ECO:0000256" key="7">
    <source>
        <dbReference type="ARBA" id="ARBA00041606"/>
    </source>
</evidence>
<feature type="compositionally biased region" description="Basic and acidic residues" evidence="10">
    <location>
        <begin position="301"/>
        <end position="318"/>
    </location>
</feature>
<evidence type="ECO:0000256" key="4">
    <source>
        <dbReference type="ARBA" id="ARBA00023128"/>
    </source>
</evidence>
<dbReference type="PROSITE" id="PS50881">
    <property type="entry name" value="S5_DSRBD"/>
    <property type="match status" value="1"/>
</dbReference>
<dbReference type="Pfam" id="PF00333">
    <property type="entry name" value="Ribosomal_S5"/>
    <property type="match status" value="1"/>
</dbReference>
<comment type="subcellular location">
    <subcellularLocation>
        <location evidence="1">Mitochondrion</location>
    </subcellularLocation>
</comment>
<name>A0A8K0UTQ0_9AGAR</name>
<dbReference type="GO" id="GO:0005763">
    <property type="term" value="C:mitochondrial small ribosomal subunit"/>
    <property type="evidence" value="ECO:0007669"/>
    <property type="project" value="UniProtKB-ARBA"/>
</dbReference>
<evidence type="ECO:0000313" key="12">
    <source>
        <dbReference type="EMBL" id="KAH8103092.1"/>
    </source>
</evidence>
<keyword evidence="5 8" id="KW-0687">Ribonucleoprotein</keyword>
<keyword evidence="3 8" id="KW-0689">Ribosomal protein</keyword>
<evidence type="ECO:0000256" key="6">
    <source>
        <dbReference type="ARBA" id="ARBA00039335"/>
    </source>
</evidence>
<dbReference type="InterPro" id="IPR000851">
    <property type="entry name" value="Ribosomal_uS5"/>
</dbReference>
<dbReference type="InterPro" id="IPR020568">
    <property type="entry name" value="Ribosomal_Su5_D2-typ_SF"/>
</dbReference>
<dbReference type="PANTHER" id="PTHR48277">
    <property type="entry name" value="MITOCHONDRIAL RIBOSOMAL PROTEIN S5"/>
    <property type="match status" value="1"/>
</dbReference>
<feature type="domain" description="S5 DRBM" evidence="11">
    <location>
        <begin position="149"/>
        <end position="212"/>
    </location>
</feature>
<dbReference type="GO" id="GO:0006412">
    <property type="term" value="P:translation"/>
    <property type="evidence" value="ECO:0007669"/>
    <property type="project" value="InterPro"/>
</dbReference>